<proteinExistence type="inferred from homology"/>
<evidence type="ECO:0000313" key="12">
    <source>
        <dbReference type="Proteomes" id="UP001500063"/>
    </source>
</evidence>
<dbReference type="SUPFAM" id="SSF54506">
    <property type="entry name" value="Diaminopimelate epimerase-like"/>
    <property type="match status" value="2"/>
</dbReference>
<name>A0ABN0XTM5_9ACTN</name>
<keyword evidence="4 8" id="KW-0028">Amino-acid biosynthesis</keyword>
<keyword evidence="6 8" id="KW-0413">Isomerase</keyword>
<dbReference type="Pfam" id="PF01678">
    <property type="entry name" value="DAP_epimerase"/>
    <property type="match status" value="2"/>
</dbReference>
<evidence type="ECO:0000256" key="4">
    <source>
        <dbReference type="ARBA" id="ARBA00022605"/>
    </source>
</evidence>
<evidence type="ECO:0000256" key="8">
    <source>
        <dbReference type="HAMAP-Rule" id="MF_00197"/>
    </source>
</evidence>
<feature type="site" description="Could be important to modulate the pK values of the two catalytic cysteine residues" evidence="8">
    <location>
        <position position="221"/>
    </location>
</feature>
<evidence type="ECO:0000256" key="10">
    <source>
        <dbReference type="SAM" id="MobiDB-lite"/>
    </source>
</evidence>
<gene>
    <name evidence="11" type="primary">dapF_2</name>
    <name evidence="8" type="synonym">dapF</name>
    <name evidence="11" type="ORF">GCM10010319_58300</name>
</gene>
<comment type="function">
    <text evidence="8">Catalyzes the stereoinversion of LL-2,6-diaminopimelate (L,L-DAP) to meso-diaminopimelate (meso-DAP), a precursor of L-lysine and an essential component of the bacterial peptidoglycan.</text>
</comment>
<evidence type="ECO:0000313" key="11">
    <source>
        <dbReference type="EMBL" id="GAA0372455.1"/>
    </source>
</evidence>
<dbReference type="EC" id="5.1.1.7" evidence="3 8"/>
<dbReference type="InterPro" id="IPR001653">
    <property type="entry name" value="DAP_epimerase_DapF"/>
</dbReference>
<feature type="active site" description="Proton donor" evidence="8">
    <location>
        <position position="91"/>
    </location>
</feature>
<feature type="active site" evidence="9">
    <location>
        <position position="91"/>
    </location>
</feature>
<dbReference type="NCBIfam" id="TIGR00652">
    <property type="entry name" value="DapF"/>
    <property type="match status" value="1"/>
</dbReference>
<protein>
    <recommendedName>
        <fullName evidence="3 8">Diaminopimelate epimerase</fullName>
        <shortName evidence="8">DAP epimerase</shortName>
        <ecNumber evidence="3 8">5.1.1.7</ecNumber>
    </recommendedName>
    <alternativeName>
        <fullName evidence="8">PLP-independent amino acid racemase</fullName>
    </alternativeName>
</protein>
<dbReference type="PANTHER" id="PTHR31689">
    <property type="entry name" value="DIAMINOPIMELATE EPIMERASE, CHLOROPLASTIC"/>
    <property type="match status" value="1"/>
</dbReference>
<feature type="region of interest" description="Disordered" evidence="10">
    <location>
        <begin position="291"/>
        <end position="314"/>
    </location>
</feature>
<dbReference type="PROSITE" id="PS01326">
    <property type="entry name" value="DAP_EPIMERASE"/>
    <property type="match status" value="1"/>
</dbReference>
<evidence type="ECO:0000256" key="6">
    <source>
        <dbReference type="ARBA" id="ARBA00023235"/>
    </source>
</evidence>
<reference evidence="11 12" key="1">
    <citation type="journal article" date="2019" name="Int. J. Syst. Evol. Microbiol.">
        <title>The Global Catalogue of Microorganisms (GCM) 10K type strain sequencing project: providing services to taxonomists for standard genome sequencing and annotation.</title>
        <authorList>
            <consortium name="The Broad Institute Genomics Platform"/>
            <consortium name="The Broad Institute Genome Sequencing Center for Infectious Disease"/>
            <person name="Wu L."/>
            <person name="Ma J."/>
        </authorList>
    </citation>
    <scope>NUCLEOTIDE SEQUENCE [LARGE SCALE GENOMIC DNA]</scope>
    <source>
        <strain evidence="11 12">JCM 4565</strain>
    </source>
</reference>
<feature type="binding site" evidence="8">
    <location>
        <position position="21"/>
    </location>
    <ligand>
        <name>substrate</name>
    </ligand>
</feature>
<dbReference type="RefSeq" id="WP_344122538.1">
    <property type="nucleotide sequence ID" value="NZ_BAAABW010000028.1"/>
</dbReference>
<feature type="compositionally biased region" description="Polar residues" evidence="10">
    <location>
        <begin position="291"/>
        <end position="310"/>
    </location>
</feature>
<comment type="pathway">
    <text evidence="1 8">Amino-acid biosynthesis; L-lysine biosynthesis via DAP pathway; DL-2,6-diaminopimelate from LL-2,6-diaminopimelate: step 1/1.</text>
</comment>
<feature type="binding site" evidence="8">
    <location>
        <begin position="221"/>
        <end position="222"/>
    </location>
    <ligand>
        <name>substrate</name>
    </ligand>
</feature>
<comment type="similarity">
    <text evidence="2 8">Belongs to the diaminopimelate epimerase family.</text>
</comment>
<dbReference type="HAMAP" id="MF_00197">
    <property type="entry name" value="DAP_epimerase"/>
    <property type="match status" value="1"/>
</dbReference>
<feature type="binding site" evidence="8">
    <location>
        <position position="170"/>
    </location>
    <ligand>
        <name>substrate</name>
    </ligand>
</feature>
<evidence type="ECO:0000256" key="1">
    <source>
        <dbReference type="ARBA" id="ARBA00005196"/>
    </source>
</evidence>
<dbReference type="InterPro" id="IPR018510">
    <property type="entry name" value="DAP_epimerase_AS"/>
</dbReference>
<accession>A0ABN0XTM5</accession>
<dbReference type="Proteomes" id="UP001500063">
    <property type="component" value="Unassembled WGS sequence"/>
</dbReference>
<evidence type="ECO:0000256" key="5">
    <source>
        <dbReference type="ARBA" id="ARBA00023154"/>
    </source>
</evidence>
<keyword evidence="12" id="KW-1185">Reference proteome</keyword>
<sequence>MTTRVPDVTAHPFAKGHGAGNDFIVLPDPDGQLVLSAGDVTRLCDRRTGIGADGILRAVRCAADPEAAAMAAQAEWFMDYRNADGSNGAMCGNGIRVLARYLVDAALCLPGTLPIATRAGIRRVHVPHRSPAFQGPVTVSMGHPELPDTAGAEVAVAERRWAACHVDMGNPHAVVFVDDLAHAGDLRASPTVGPADAYPLGVTVEFVVDRGPGHLALRVHERGVGETQACGTGACAAVAAAMRRAARPAPAHYIVDAPGGRLSVEVLPDGAMKLTGPAAIVAQGTTGLTLSRSAWGTDSPYPQSPRTGPDSTGAYVAYSRNSYSGIVSTPGHTPM</sequence>
<comment type="subcellular location">
    <subcellularLocation>
        <location evidence="8">Cytoplasm</location>
    </subcellularLocation>
</comment>
<comment type="caution">
    <text evidence="8">Lacks conserved residue(s) required for the propagation of feature annotation.</text>
</comment>
<feature type="active site" description="Proton acceptor" evidence="8">
    <location>
        <position position="230"/>
    </location>
</feature>
<organism evidence="11 12">
    <name type="scientific">Streptomyces blastmyceticus</name>
    <dbReference type="NCBI Taxonomy" id="68180"/>
    <lineage>
        <taxon>Bacteria</taxon>
        <taxon>Bacillati</taxon>
        <taxon>Actinomycetota</taxon>
        <taxon>Actinomycetes</taxon>
        <taxon>Kitasatosporales</taxon>
        <taxon>Streptomycetaceae</taxon>
        <taxon>Streptomyces</taxon>
    </lineage>
</organism>
<feature type="site" description="Could be important to modulate the pK values of the two catalytic cysteine residues" evidence="8">
    <location>
        <position position="172"/>
    </location>
</feature>
<evidence type="ECO:0000256" key="9">
    <source>
        <dbReference type="PROSITE-ProRule" id="PRU10125"/>
    </source>
</evidence>
<feature type="binding site" evidence="8">
    <location>
        <begin position="231"/>
        <end position="232"/>
    </location>
    <ligand>
        <name>substrate</name>
    </ligand>
</feature>
<feature type="binding site" evidence="8">
    <location>
        <position position="82"/>
    </location>
    <ligand>
        <name>substrate</name>
    </ligand>
</feature>
<dbReference type="Gene3D" id="3.10.310.10">
    <property type="entry name" value="Diaminopimelate Epimerase, Chain A, domain 1"/>
    <property type="match status" value="2"/>
</dbReference>
<evidence type="ECO:0000256" key="2">
    <source>
        <dbReference type="ARBA" id="ARBA00010219"/>
    </source>
</evidence>
<dbReference type="EMBL" id="BAAABW010000028">
    <property type="protein sequence ID" value="GAA0372455.1"/>
    <property type="molecule type" value="Genomic_DNA"/>
</dbReference>
<evidence type="ECO:0000256" key="7">
    <source>
        <dbReference type="ARBA" id="ARBA00051712"/>
    </source>
</evidence>
<dbReference type="PANTHER" id="PTHR31689:SF0">
    <property type="entry name" value="DIAMINOPIMELATE EPIMERASE"/>
    <property type="match status" value="1"/>
</dbReference>
<feature type="binding site" evidence="8">
    <location>
        <begin position="92"/>
        <end position="93"/>
    </location>
    <ligand>
        <name>substrate</name>
    </ligand>
</feature>
<comment type="caution">
    <text evidence="11">The sequence shown here is derived from an EMBL/GenBank/DDBJ whole genome shotgun (WGS) entry which is preliminary data.</text>
</comment>
<keyword evidence="8" id="KW-0963">Cytoplasm</keyword>
<evidence type="ECO:0000256" key="3">
    <source>
        <dbReference type="ARBA" id="ARBA00013080"/>
    </source>
</evidence>
<comment type="subunit">
    <text evidence="8">Homodimer.</text>
</comment>
<keyword evidence="5 8" id="KW-0457">Lysine biosynthesis</keyword>
<comment type="catalytic activity">
    <reaction evidence="7 8">
        <text>(2S,6S)-2,6-diaminopimelate = meso-2,6-diaminopimelate</text>
        <dbReference type="Rhea" id="RHEA:15393"/>
        <dbReference type="ChEBI" id="CHEBI:57609"/>
        <dbReference type="ChEBI" id="CHEBI:57791"/>
        <dbReference type="EC" id="5.1.1.7"/>
    </reaction>
</comment>